<protein>
    <submittedName>
        <fullName evidence="1">Uncharacterized protein</fullName>
    </submittedName>
</protein>
<accession>A0A1I6Q7B6</accession>
<evidence type="ECO:0000313" key="1">
    <source>
        <dbReference type="EMBL" id="SFS48361.1"/>
    </source>
</evidence>
<sequence>MQFDCASYKMKFSALKSCFVEEIECNFLQKYGAGTLLNWGIFNIL</sequence>
<dbReference type="STRING" id="683125.SAMN05660206_102166"/>
<keyword evidence="2" id="KW-1185">Reference proteome</keyword>
<gene>
    <name evidence="1" type="ORF">SAMN05660206_102166</name>
</gene>
<organism evidence="1 2">
    <name type="scientific">Sphingobacterium wenxiniae</name>
    <dbReference type="NCBI Taxonomy" id="683125"/>
    <lineage>
        <taxon>Bacteria</taxon>
        <taxon>Pseudomonadati</taxon>
        <taxon>Bacteroidota</taxon>
        <taxon>Sphingobacteriia</taxon>
        <taxon>Sphingobacteriales</taxon>
        <taxon>Sphingobacteriaceae</taxon>
        <taxon>Sphingobacterium</taxon>
    </lineage>
</organism>
<proteinExistence type="predicted"/>
<name>A0A1I6Q7B6_9SPHI</name>
<reference evidence="1 2" key="1">
    <citation type="submission" date="2016-10" db="EMBL/GenBank/DDBJ databases">
        <authorList>
            <person name="de Groot N.N."/>
        </authorList>
    </citation>
    <scope>NUCLEOTIDE SEQUENCE [LARGE SCALE GENOMIC DNA]</scope>
    <source>
        <strain evidence="1 2">DSM 22789</strain>
    </source>
</reference>
<evidence type="ECO:0000313" key="2">
    <source>
        <dbReference type="Proteomes" id="UP000198785"/>
    </source>
</evidence>
<dbReference type="Proteomes" id="UP000198785">
    <property type="component" value="Unassembled WGS sequence"/>
</dbReference>
<dbReference type="AlphaFoldDB" id="A0A1I6Q7B6"/>
<dbReference type="EMBL" id="FOZZ01000002">
    <property type="protein sequence ID" value="SFS48361.1"/>
    <property type="molecule type" value="Genomic_DNA"/>
</dbReference>